<dbReference type="InterPro" id="IPR029052">
    <property type="entry name" value="Metallo-depent_PP-like"/>
</dbReference>
<dbReference type="Pfam" id="PF16655">
    <property type="entry name" value="PhoD_N"/>
    <property type="match status" value="1"/>
</dbReference>
<dbReference type="InterPro" id="IPR052900">
    <property type="entry name" value="Phospholipid_Metab_Enz"/>
</dbReference>
<evidence type="ECO:0000313" key="3">
    <source>
        <dbReference type="EMBL" id="KRV50862.1"/>
    </source>
</evidence>
<dbReference type="Proteomes" id="UP000050867">
    <property type="component" value="Unassembled WGS sequence"/>
</dbReference>
<accession>A0A0T6LXL6</accession>
<evidence type="ECO:0000313" key="4">
    <source>
        <dbReference type="Proteomes" id="UP000050867"/>
    </source>
</evidence>
<dbReference type="STRING" id="76728.AQ490_12965"/>
<dbReference type="RefSeq" id="WP_018384452.1">
    <property type="nucleotide sequence ID" value="NZ_LLZU01000003.1"/>
</dbReference>
<dbReference type="PANTHER" id="PTHR43606:SF2">
    <property type="entry name" value="ALKALINE PHOSPHATASE FAMILY PROTEIN (AFU_ORTHOLOGUE AFUA_5G03860)"/>
    <property type="match status" value="1"/>
</dbReference>
<dbReference type="InterPro" id="IPR018946">
    <property type="entry name" value="PhoD-like_MPP"/>
</dbReference>
<gene>
    <name evidence="3" type="ORF">AQ490_12965</name>
</gene>
<reference evidence="3 4" key="1">
    <citation type="submission" date="2015-10" db="EMBL/GenBank/DDBJ databases">
        <title>Draft genome sequence of pyrrolomycin-producing Streptomyces vitaminophilus.</title>
        <authorList>
            <person name="Graham D.E."/>
            <person name="Mahan K.M."/>
            <person name="Klingeman D.M."/>
            <person name="Hettich R.L."/>
            <person name="Parry R.J."/>
        </authorList>
    </citation>
    <scope>NUCLEOTIDE SEQUENCE [LARGE SCALE GENOMIC DNA]</scope>
    <source>
        <strain evidence="3 4">ATCC 31673</strain>
    </source>
</reference>
<dbReference type="eggNOG" id="COG3540">
    <property type="taxonomic scope" value="Bacteria"/>
</dbReference>
<organism evidence="3 4">
    <name type="scientific">Wenjunlia vitaminophila</name>
    <name type="common">Streptomyces vitaminophilus</name>
    <dbReference type="NCBI Taxonomy" id="76728"/>
    <lineage>
        <taxon>Bacteria</taxon>
        <taxon>Bacillati</taxon>
        <taxon>Actinomycetota</taxon>
        <taxon>Actinomycetes</taxon>
        <taxon>Kitasatosporales</taxon>
        <taxon>Streptomycetaceae</taxon>
        <taxon>Wenjunlia</taxon>
    </lineage>
</organism>
<comment type="caution">
    <text evidence="3">The sequence shown here is derived from an EMBL/GenBank/DDBJ whole genome shotgun (WGS) entry which is preliminary data.</text>
</comment>
<protein>
    <submittedName>
        <fullName evidence="3">Alkaline phosphatase</fullName>
    </submittedName>
</protein>
<name>A0A0T6LXL6_WENVI</name>
<dbReference type="CDD" id="cd07389">
    <property type="entry name" value="MPP_PhoD"/>
    <property type="match status" value="1"/>
</dbReference>
<feature type="domain" description="Phospholipase D N-terminal" evidence="2">
    <location>
        <begin position="44"/>
        <end position="142"/>
    </location>
</feature>
<dbReference type="SUPFAM" id="SSF56300">
    <property type="entry name" value="Metallo-dependent phosphatases"/>
    <property type="match status" value="1"/>
</dbReference>
<dbReference type="PROSITE" id="PS51318">
    <property type="entry name" value="TAT"/>
    <property type="match status" value="1"/>
</dbReference>
<proteinExistence type="predicted"/>
<feature type="domain" description="PhoD-like phosphatase metallophosphatase" evidence="1">
    <location>
        <begin position="161"/>
        <end position="509"/>
    </location>
</feature>
<sequence length="540" mass="59435">MELSRRRLLGSASAGAAALGLFSVGFSNGRAWATPRFPGDPFRLGVASGDPTGDGFVLWTRLAPDPLAVDGRGGMPERTVEVEWEVAHDEGFRRVARRGSEVAVPELAHSVHPEVRGLEPGREYFYRFRVGGELSQVGRARTAAGARDWGQGPGRGGRVSFAFASCQCWYEGFYTAYQHMAAEDLDFVVHLGDYLYENGVGPTAGVRNMQLDASFLRETYTLAEYRNRYALTKLDADLQAAHQAFAWIVTWDDHEVENNWAGDVAQVDKDGYPDQDVTAFRARKAAAFQAYYENLPLRLPQRPSGARAAMYRRLSFGRVMDLHVLDSRSYRDDQACGDGTKPGCDVDRRDPSRTMLGEAQERWLLDGTARSAATWNVLANQTLVAQVDQNPAPEVLSSGLDMWDGYTAARDRLLTGMHERGASNPVVLTGDIHRSVVADLKLDFDDPRSPVVATEFAGSSISSGKDGAAIDKVGRDWLTPGVNPHLKWHNAQRGYTRMRLDRHELRADYRIVPYVTTPGAPVETAGSFVVEAGRPGAEPV</sequence>
<dbReference type="Gene3D" id="2.60.40.380">
    <property type="entry name" value="Purple acid phosphatase-like, N-terminal"/>
    <property type="match status" value="1"/>
</dbReference>
<dbReference type="Gene3D" id="3.60.21.70">
    <property type="entry name" value="PhoD-like phosphatase"/>
    <property type="match status" value="1"/>
</dbReference>
<evidence type="ECO:0000259" key="2">
    <source>
        <dbReference type="Pfam" id="PF16655"/>
    </source>
</evidence>
<dbReference type="Pfam" id="PF09423">
    <property type="entry name" value="PhoD"/>
    <property type="match status" value="1"/>
</dbReference>
<evidence type="ECO:0000259" key="1">
    <source>
        <dbReference type="Pfam" id="PF09423"/>
    </source>
</evidence>
<dbReference type="InterPro" id="IPR006311">
    <property type="entry name" value="TAT_signal"/>
</dbReference>
<dbReference type="PANTHER" id="PTHR43606">
    <property type="entry name" value="PHOSPHATASE, PUTATIVE (AFU_ORTHOLOGUE AFUA_6G08710)-RELATED"/>
    <property type="match status" value="1"/>
</dbReference>
<dbReference type="EMBL" id="LLZU01000003">
    <property type="protein sequence ID" value="KRV50862.1"/>
    <property type="molecule type" value="Genomic_DNA"/>
</dbReference>
<keyword evidence="4" id="KW-1185">Reference proteome</keyword>
<dbReference type="InterPro" id="IPR032093">
    <property type="entry name" value="PhoD_N"/>
</dbReference>
<dbReference type="OrthoDB" id="327733at2"/>
<dbReference type="InterPro" id="IPR038607">
    <property type="entry name" value="PhoD-like_sf"/>
</dbReference>
<dbReference type="AlphaFoldDB" id="A0A0T6LXL6"/>